<dbReference type="EMBL" id="BDJL01000017">
    <property type="protein sequence ID" value="GAV24779.1"/>
    <property type="molecule type" value="Genomic_DNA"/>
</dbReference>
<accession>A0A1L8D0W3</accession>
<dbReference type="RefSeq" id="WP_075864964.1">
    <property type="nucleotide sequence ID" value="NZ_BDJL01000017.1"/>
</dbReference>
<reference evidence="3" key="1">
    <citation type="submission" date="2016-12" db="EMBL/GenBank/DDBJ databases">
        <title>Draft Genome Sequences od Carboxydothermus pertinax and islandicus, Hydrogenogenic Carboxydotrophic Bacteria.</title>
        <authorList>
            <person name="Fukuyama Y."/>
            <person name="Ohmae K."/>
            <person name="Yoneda Y."/>
            <person name="Yoshida T."/>
            <person name="Sako Y."/>
        </authorList>
    </citation>
    <scope>NUCLEOTIDE SEQUENCE [LARGE SCALE GENOMIC DNA]</scope>
    <source>
        <strain evidence="3">SET</strain>
    </source>
</reference>
<dbReference type="STRING" id="661089.ciss_07120"/>
<dbReference type="SMART" id="SM00257">
    <property type="entry name" value="LysM"/>
    <property type="match status" value="1"/>
</dbReference>
<evidence type="ECO:0000313" key="2">
    <source>
        <dbReference type="EMBL" id="GAV24779.1"/>
    </source>
</evidence>
<dbReference type="CDD" id="cd00118">
    <property type="entry name" value="LysM"/>
    <property type="match status" value="1"/>
</dbReference>
<dbReference type="InterPro" id="IPR036779">
    <property type="entry name" value="LysM_dom_sf"/>
</dbReference>
<name>A0A1L8D0W3_9THEO</name>
<dbReference type="InterPro" id="IPR018392">
    <property type="entry name" value="LysM"/>
</dbReference>
<feature type="domain" description="LysM" evidence="1">
    <location>
        <begin position="41"/>
        <end position="91"/>
    </location>
</feature>
<dbReference type="Pfam" id="PF01476">
    <property type="entry name" value="LysM"/>
    <property type="match status" value="1"/>
</dbReference>
<dbReference type="Proteomes" id="UP000187338">
    <property type="component" value="Unassembled WGS sequence"/>
</dbReference>
<keyword evidence="3" id="KW-1185">Reference proteome</keyword>
<dbReference type="PROSITE" id="PS51782">
    <property type="entry name" value="LYSM"/>
    <property type="match status" value="1"/>
</dbReference>
<evidence type="ECO:0000259" key="1">
    <source>
        <dbReference type="PROSITE" id="PS51782"/>
    </source>
</evidence>
<organism evidence="2 3">
    <name type="scientific">Carboxydothermus islandicus</name>
    <dbReference type="NCBI Taxonomy" id="661089"/>
    <lineage>
        <taxon>Bacteria</taxon>
        <taxon>Bacillati</taxon>
        <taxon>Bacillota</taxon>
        <taxon>Clostridia</taxon>
        <taxon>Thermoanaerobacterales</taxon>
        <taxon>Thermoanaerobacteraceae</taxon>
        <taxon>Carboxydothermus</taxon>
    </lineage>
</organism>
<proteinExistence type="predicted"/>
<dbReference type="Gene3D" id="3.10.350.10">
    <property type="entry name" value="LysM domain"/>
    <property type="match status" value="1"/>
</dbReference>
<protein>
    <recommendedName>
        <fullName evidence="1">LysM domain-containing protein</fullName>
    </recommendedName>
</protein>
<evidence type="ECO:0000313" key="3">
    <source>
        <dbReference type="Proteomes" id="UP000187338"/>
    </source>
</evidence>
<gene>
    <name evidence="2" type="ORF">ciss_07120</name>
</gene>
<comment type="caution">
    <text evidence="2">The sequence shown here is derived from an EMBL/GenBank/DDBJ whole genome shotgun (WGS) entry which is preliminary data.</text>
</comment>
<dbReference type="AlphaFoldDB" id="A0A1L8D0W3"/>
<sequence length="101" mass="11427">MDREFKIVFFIMLLAAVIGAVARLPYLINSEQIVIDPANTQEIVVEKGDTLWGIAKELNIPGKDIRVVIEEIRILNNLEDSTIYPGQILKVPIKQNEIAKR</sequence>
<dbReference type="SUPFAM" id="SSF54106">
    <property type="entry name" value="LysM domain"/>
    <property type="match status" value="1"/>
</dbReference>